<dbReference type="InterPro" id="IPR051601">
    <property type="entry name" value="Serine_prot/Carboxylest_S33"/>
</dbReference>
<reference evidence="4" key="1">
    <citation type="submission" date="2023-08" db="EMBL/GenBank/DDBJ databases">
        <authorList>
            <person name="Audoor S."/>
            <person name="Bilcke G."/>
        </authorList>
    </citation>
    <scope>NUCLEOTIDE SEQUENCE</scope>
</reference>
<dbReference type="InterPro" id="IPR000073">
    <property type="entry name" value="AB_hydrolase_1"/>
</dbReference>
<dbReference type="PANTHER" id="PTHR43248">
    <property type="entry name" value="2-SUCCINYL-6-HYDROXY-2,4-CYCLOHEXADIENE-1-CARBOXYLATE SYNTHASE"/>
    <property type="match status" value="1"/>
</dbReference>
<keyword evidence="5" id="KW-1185">Reference proteome</keyword>
<evidence type="ECO:0000313" key="5">
    <source>
        <dbReference type="Proteomes" id="UP001295423"/>
    </source>
</evidence>
<keyword evidence="2" id="KW-0378">Hydrolase</keyword>
<dbReference type="PANTHER" id="PTHR43248:SF3">
    <property type="entry name" value="AB HYDROLASE-1 DOMAIN-CONTAINING PROTEIN"/>
    <property type="match status" value="1"/>
</dbReference>
<dbReference type="InterPro" id="IPR029058">
    <property type="entry name" value="AB_hydrolase_fold"/>
</dbReference>
<gene>
    <name evidence="4" type="ORF">CYCCA115_LOCUS21084</name>
</gene>
<evidence type="ECO:0000259" key="3">
    <source>
        <dbReference type="Pfam" id="PF00561"/>
    </source>
</evidence>
<sequence>MLCQISRSKKRRLTSSVHQLLIRSQCSGANATVPLYSEVIPNQNESGSHTVFLHGLLGNGRNLKTFAKQVCKETNSTGYLMDLRGHGKSRLPTTNSDSTASFAVCAQDVAQATESIPVTSIVGHSWGGRMALQYAAKKPSESLERVWLLDTVPGKANSSVEQVIDTVDQVVTNIQNSSSGTMDRKQIVQELTTAGLDQGIAMWLASSFDGSDFGFDLSVVHDILPEFGTQDFYGLLDEILSQNIKVDLVRGGKNQEWNSGPDGMSTLRELEEIQQQYPDKFATHVLPKAGHWVHVDDMKGLVQLFATK</sequence>
<evidence type="ECO:0000313" key="4">
    <source>
        <dbReference type="EMBL" id="CAJ1965373.1"/>
    </source>
</evidence>
<dbReference type="Pfam" id="PF00561">
    <property type="entry name" value="Abhydrolase_1"/>
    <property type="match status" value="1"/>
</dbReference>
<dbReference type="SUPFAM" id="SSF53474">
    <property type="entry name" value="alpha/beta-Hydrolases"/>
    <property type="match status" value="1"/>
</dbReference>
<proteinExistence type="inferred from homology"/>
<dbReference type="AlphaFoldDB" id="A0AAD2G753"/>
<dbReference type="Gene3D" id="3.40.50.1820">
    <property type="entry name" value="alpha/beta hydrolase"/>
    <property type="match status" value="1"/>
</dbReference>
<accession>A0AAD2G753</accession>
<organism evidence="4 5">
    <name type="scientific">Cylindrotheca closterium</name>
    <dbReference type="NCBI Taxonomy" id="2856"/>
    <lineage>
        <taxon>Eukaryota</taxon>
        <taxon>Sar</taxon>
        <taxon>Stramenopiles</taxon>
        <taxon>Ochrophyta</taxon>
        <taxon>Bacillariophyta</taxon>
        <taxon>Bacillariophyceae</taxon>
        <taxon>Bacillariophycidae</taxon>
        <taxon>Bacillariales</taxon>
        <taxon>Bacillariaceae</taxon>
        <taxon>Cylindrotheca</taxon>
    </lineage>
</organism>
<evidence type="ECO:0000256" key="2">
    <source>
        <dbReference type="ARBA" id="ARBA00022801"/>
    </source>
</evidence>
<feature type="domain" description="AB hydrolase-1" evidence="3">
    <location>
        <begin position="51"/>
        <end position="181"/>
    </location>
</feature>
<protein>
    <recommendedName>
        <fullName evidence="3">AB hydrolase-1 domain-containing protein</fullName>
    </recommendedName>
</protein>
<comment type="similarity">
    <text evidence="1">Belongs to the peptidase S33 family.</text>
</comment>
<comment type="caution">
    <text evidence="4">The sequence shown here is derived from an EMBL/GenBank/DDBJ whole genome shotgun (WGS) entry which is preliminary data.</text>
</comment>
<dbReference type="Proteomes" id="UP001295423">
    <property type="component" value="Unassembled WGS sequence"/>
</dbReference>
<dbReference type="GO" id="GO:0016787">
    <property type="term" value="F:hydrolase activity"/>
    <property type="evidence" value="ECO:0007669"/>
    <property type="project" value="UniProtKB-KW"/>
</dbReference>
<evidence type="ECO:0000256" key="1">
    <source>
        <dbReference type="ARBA" id="ARBA00010088"/>
    </source>
</evidence>
<name>A0AAD2G753_9STRA</name>
<dbReference type="EMBL" id="CAKOGP040002202">
    <property type="protein sequence ID" value="CAJ1965373.1"/>
    <property type="molecule type" value="Genomic_DNA"/>
</dbReference>